<feature type="binding site" evidence="4">
    <location>
        <begin position="451"/>
        <end position="454"/>
    </location>
    <ligand>
        <name>FAD</name>
        <dbReference type="ChEBI" id="CHEBI:57692"/>
    </ligand>
</feature>
<organism evidence="7 8">
    <name type="scientific">Lentzea albidocapillata</name>
    <dbReference type="NCBI Taxonomy" id="40571"/>
    <lineage>
        <taxon>Bacteria</taxon>
        <taxon>Bacillati</taxon>
        <taxon>Actinomycetota</taxon>
        <taxon>Actinomycetes</taxon>
        <taxon>Pseudonocardiales</taxon>
        <taxon>Pseudonocardiaceae</taxon>
        <taxon>Lentzea</taxon>
    </lineage>
</organism>
<keyword evidence="7" id="KW-0503">Monooxygenase</keyword>
<evidence type="ECO:0000313" key="8">
    <source>
        <dbReference type="Proteomes" id="UP000192840"/>
    </source>
</evidence>
<keyword evidence="8" id="KW-1185">Reference proteome</keyword>
<evidence type="ECO:0000256" key="3">
    <source>
        <dbReference type="ARBA" id="ARBA00023002"/>
    </source>
</evidence>
<dbReference type="EMBL" id="FWYC01000012">
    <property type="protein sequence ID" value="SMD18337.1"/>
    <property type="molecule type" value="Genomic_DNA"/>
</dbReference>
<evidence type="ECO:0000256" key="4">
    <source>
        <dbReference type="PIRSR" id="PIRSR000331-2"/>
    </source>
</evidence>
<dbReference type="Pfam" id="PF11794">
    <property type="entry name" value="HpaB_N"/>
    <property type="match status" value="1"/>
</dbReference>
<dbReference type="Gene3D" id="1.20.140.10">
    <property type="entry name" value="Butyryl-CoA Dehydrogenase, subunit A, domain 3"/>
    <property type="match status" value="1"/>
</dbReference>
<evidence type="ECO:0000259" key="5">
    <source>
        <dbReference type="Pfam" id="PF03241"/>
    </source>
</evidence>
<feature type="domain" description="HpaB/PvcC/4-BUDH N-terminal" evidence="6">
    <location>
        <begin position="5"/>
        <end position="271"/>
    </location>
</feature>
<dbReference type="SUPFAM" id="SSF56645">
    <property type="entry name" value="Acyl-CoA dehydrogenase NM domain-like"/>
    <property type="match status" value="1"/>
</dbReference>
<evidence type="ECO:0000256" key="2">
    <source>
        <dbReference type="ARBA" id="ARBA00022827"/>
    </source>
</evidence>
<dbReference type="PIRSF" id="PIRSF000331">
    <property type="entry name" value="HpaA_HpaB"/>
    <property type="match status" value="1"/>
</dbReference>
<dbReference type="InterPro" id="IPR036250">
    <property type="entry name" value="AcylCo_DH-like_C"/>
</dbReference>
<dbReference type="InterPro" id="IPR024674">
    <property type="entry name" value="HpaB/PvcC/4-BUDH_N"/>
</dbReference>
<sequence length="479" mass="52691">MSLTTGAEYLQRLKDGRRVWLGGATVDDVTSHEGLMPAAREIAELYDLQHELPSRAALSVEHHGERCGRAFMPPCSAEQLVARREGFEVWARASLGMLGRSPDYMATCLTAFAANQKFFSARDNKGFAENLVRYHEDARRRDLCLSHTFAGPRTDKSKTVSGQGGSVATPLRIVGETDSGPIVRGMRSLATLAPLADELLVFGAGRPLEVGEEDYSISFAIPLDTPGLQLVCREPFTRKGSVDHPLASRFDEMDCVAIFEDLVVPWERVFVYRDVELDRNFKVATHFNEHVGQQVLARRAVKIELVLATAAAVVESTGLSKADEPRRRLGEIVTGLDVTKACLRAAEADAFTTDWGMWVPATEPVLAGLRVSKDVYASAVDTLRDLSASGLFMTPTSADLEGPLAAVIGQYYRGATMDGNERTRVYRLAWDLVGEAFGSRQVLFEKYFLGDPSRSYSAAWDRYDKDRLGGILEDALRGS</sequence>
<accession>A0A1W2F8P9</accession>
<keyword evidence="2 4" id="KW-0274">FAD</keyword>
<dbReference type="PANTHER" id="PTHR36117">
    <property type="entry name" value="4-HYDROXYPHENYLACETATE 3-MONOOXYGENASE-RELATED"/>
    <property type="match status" value="1"/>
</dbReference>
<dbReference type="SUPFAM" id="SSF47203">
    <property type="entry name" value="Acyl-CoA dehydrogenase C-terminal domain-like"/>
    <property type="match status" value="1"/>
</dbReference>
<evidence type="ECO:0000259" key="6">
    <source>
        <dbReference type="Pfam" id="PF11794"/>
    </source>
</evidence>
<dbReference type="Gene3D" id="2.40.110.10">
    <property type="entry name" value="Butyryl-CoA Dehydrogenase, subunit A, domain 2"/>
    <property type="match status" value="1"/>
</dbReference>
<feature type="domain" description="HpaB/PvcC/4-BUDH C-terminal" evidence="5">
    <location>
        <begin position="283"/>
        <end position="467"/>
    </location>
</feature>
<dbReference type="STRING" id="40571.SAMN05660733_05361"/>
<keyword evidence="1" id="KW-0285">Flavoprotein</keyword>
<dbReference type="InterPro" id="IPR024719">
    <property type="entry name" value="HpaB/PvcC/4-BUDH_C"/>
</dbReference>
<dbReference type="InterPro" id="IPR046373">
    <property type="entry name" value="Acyl-CoA_Oxase/DH_mid-dom_sf"/>
</dbReference>
<feature type="binding site" evidence="4">
    <location>
        <position position="191"/>
    </location>
    <ligand>
        <name>FAD</name>
        <dbReference type="ChEBI" id="CHEBI:57692"/>
    </ligand>
</feature>
<gene>
    <name evidence="7" type="ORF">SAMN05660733_05361</name>
</gene>
<dbReference type="eggNOG" id="COG2368">
    <property type="taxonomic scope" value="Bacteria"/>
</dbReference>
<protein>
    <submittedName>
        <fullName evidence="7">Anthranilate 3-monooxygenase (FAD) / 4-hydroxyphenylacetate 3-monooxygenase</fullName>
    </submittedName>
</protein>
<dbReference type="Pfam" id="PF03241">
    <property type="entry name" value="HpaB"/>
    <property type="match status" value="1"/>
</dbReference>
<dbReference type="Proteomes" id="UP000192840">
    <property type="component" value="Unassembled WGS sequence"/>
</dbReference>
<keyword evidence="3" id="KW-0560">Oxidoreductase</keyword>
<evidence type="ECO:0000313" key="7">
    <source>
        <dbReference type="EMBL" id="SMD18337.1"/>
    </source>
</evidence>
<dbReference type="RefSeq" id="WP_051771328.1">
    <property type="nucleotide sequence ID" value="NZ_FWYC01000012.1"/>
</dbReference>
<name>A0A1W2F8P9_9PSEU</name>
<dbReference type="GO" id="GO:0016627">
    <property type="term" value="F:oxidoreductase activity, acting on the CH-CH group of donors"/>
    <property type="evidence" value="ECO:0007669"/>
    <property type="project" value="InterPro"/>
</dbReference>
<dbReference type="InterPro" id="IPR004925">
    <property type="entry name" value="HpaB/PvcC/4-BUDH"/>
</dbReference>
<dbReference type="OrthoDB" id="9785230at2"/>
<dbReference type="InterPro" id="IPR009100">
    <property type="entry name" value="AcylCoA_DH/oxidase_NM_dom_sf"/>
</dbReference>
<dbReference type="Gene3D" id="1.10.3140.10">
    <property type="entry name" value="4-hydroxybutyryl-coa dehydratase, domain 1"/>
    <property type="match status" value="1"/>
</dbReference>
<proteinExistence type="predicted"/>
<reference evidence="8" key="1">
    <citation type="submission" date="2017-04" db="EMBL/GenBank/DDBJ databases">
        <authorList>
            <person name="Varghese N."/>
            <person name="Submissions S."/>
        </authorList>
    </citation>
    <scope>NUCLEOTIDE SEQUENCE [LARGE SCALE GENOMIC DNA]</scope>
    <source>
        <strain evidence="8">DSM 44073</strain>
    </source>
</reference>
<dbReference type="PANTHER" id="PTHR36117:SF3">
    <property type="entry name" value="4-HYDROXYPHENYLACETATE 3-MONOOXYGENASE-RELATED"/>
    <property type="match status" value="1"/>
</dbReference>
<dbReference type="GO" id="GO:0004497">
    <property type="term" value="F:monooxygenase activity"/>
    <property type="evidence" value="ECO:0007669"/>
    <property type="project" value="UniProtKB-KW"/>
</dbReference>
<evidence type="ECO:0000256" key="1">
    <source>
        <dbReference type="ARBA" id="ARBA00022630"/>
    </source>
</evidence>
<dbReference type="AlphaFoldDB" id="A0A1W2F8P9"/>